<comment type="caution">
    <text evidence="7">Lacks conserved residue(s) required for the propagation of feature annotation.</text>
</comment>
<dbReference type="GO" id="GO:0005509">
    <property type="term" value="F:calcium ion binding"/>
    <property type="evidence" value="ECO:0007669"/>
    <property type="project" value="InterPro"/>
</dbReference>
<keyword evidence="5" id="KW-0677">Repeat</keyword>
<name>A0A553QAW7_9TELE</name>
<proteinExistence type="predicted"/>
<evidence type="ECO:0000256" key="7">
    <source>
        <dbReference type="PROSITE-ProRule" id="PRU00076"/>
    </source>
</evidence>
<feature type="signal peptide" evidence="9">
    <location>
        <begin position="1"/>
        <end position="23"/>
    </location>
</feature>
<keyword evidence="6" id="KW-1015">Disulfide bond</keyword>
<dbReference type="Pfam" id="PF14670">
    <property type="entry name" value="FXa_inhibition"/>
    <property type="match status" value="1"/>
</dbReference>
<dbReference type="AlphaFoldDB" id="A0A553QAW7"/>
<dbReference type="InterPro" id="IPR000742">
    <property type="entry name" value="EGF"/>
</dbReference>
<evidence type="ECO:0000313" key="12">
    <source>
        <dbReference type="Proteomes" id="UP000316079"/>
    </source>
</evidence>
<reference evidence="11" key="2">
    <citation type="submission" date="2019-04" db="EMBL/GenBank/DDBJ databases">
        <authorList>
            <person name="Kadobianskyi M."/>
            <person name="Schulze L."/>
            <person name="Schuelke M."/>
            <person name="Judkewitz B."/>
        </authorList>
    </citation>
    <scope>NUCLEOTIDE SEQUENCE</scope>
    <source>
        <strain evidence="11">Bolton</strain>
        <tissue evidence="11">Whole-body</tissue>
    </source>
</reference>
<dbReference type="SUPFAM" id="SSF57196">
    <property type="entry name" value="EGF/Laminin"/>
    <property type="match status" value="1"/>
</dbReference>
<protein>
    <recommendedName>
        <fullName evidence="10">EGF-like domain-containing protein</fullName>
    </recommendedName>
</protein>
<keyword evidence="12" id="KW-1185">Reference proteome</keyword>
<evidence type="ECO:0000256" key="8">
    <source>
        <dbReference type="SAM" id="Phobius"/>
    </source>
</evidence>
<dbReference type="PROSITE" id="PS01186">
    <property type="entry name" value="EGF_2"/>
    <property type="match status" value="1"/>
</dbReference>
<dbReference type="EMBL" id="SRMA01026163">
    <property type="protein sequence ID" value="TRY87068.1"/>
    <property type="molecule type" value="Genomic_DNA"/>
</dbReference>
<feature type="domain" description="EGF-like" evidence="10">
    <location>
        <begin position="54"/>
        <end position="94"/>
    </location>
</feature>
<comment type="caution">
    <text evidence="11">The sequence shown here is derived from an EMBL/GenBank/DDBJ whole genome shotgun (WGS) entry which is preliminary data.</text>
</comment>
<keyword evidence="4 9" id="KW-0732">Signal</keyword>
<evidence type="ECO:0000259" key="10">
    <source>
        <dbReference type="PROSITE" id="PS50026"/>
    </source>
</evidence>
<dbReference type="InterPro" id="IPR018097">
    <property type="entry name" value="EGF_Ca-bd_CS"/>
</dbReference>
<dbReference type="PROSITE" id="PS01187">
    <property type="entry name" value="EGF_CA"/>
    <property type="match status" value="1"/>
</dbReference>
<dbReference type="GO" id="GO:0005576">
    <property type="term" value="C:extracellular region"/>
    <property type="evidence" value="ECO:0007669"/>
    <property type="project" value="UniProtKB-SubCell"/>
</dbReference>
<evidence type="ECO:0000256" key="9">
    <source>
        <dbReference type="SAM" id="SignalP"/>
    </source>
</evidence>
<evidence type="ECO:0000256" key="1">
    <source>
        <dbReference type="ARBA" id="ARBA00004613"/>
    </source>
</evidence>
<gene>
    <name evidence="11" type="ORF">DNTS_009157</name>
</gene>
<dbReference type="PROSITE" id="PS00010">
    <property type="entry name" value="ASX_HYDROXYL"/>
    <property type="match status" value="1"/>
</dbReference>
<keyword evidence="8" id="KW-0812">Transmembrane</keyword>
<evidence type="ECO:0000313" key="11">
    <source>
        <dbReference type="EMBL" id="TRY87069.1"/>
    </source>
</evidence>
<keyword evidence="8" id="KW-1133">Transmembrane helix</keyword>
<comment type="subcellular location">
    <subcellularLocation>
        <location evidence="1">Secreted</location>
    </subcellularLocation>
</comment>
<dbReference type="CDD" id="cd00054">
    <property type="entry name" value="EGF_CA"/>
    <property type="match status" value="1"/>
</dbReference>
<sequence>MLSAWQRIVLVFSFWTQLIPALGAGNVHYRYFHRNCYTCFNGYHTYNTGHMRADIDECQVHNGGCQHRCVNTRGSYYCECKPGFRLHVDGRTCLAHKDLHLELCVQGGIKEPLVFLTVECLLLFFSVLYGLVMWFPCLVKNEDTHQ</sequence>
<dbReference type="PANTHER" id="PTHR24034">
    <property type="entry name" value="EGF-LIKE DOMAIN-CONTAINING PROTEIN"/>
    <property type="match status" value="1"/>
</dbReference>
<dbReference type="Proteomes" id="UP000316079">
    <property type="component" value="Unassembled WGS sequence"/>
</dbReference>
<dbReference type="STRING" id="623744.A0A553QAW7"/>
<dbReference type="PANTHER" id="PTHR24034:SF200">
    <property type="entry name" value="EGF-LIKE AND EMI DOMAIN-CONTAINING PROTEIN 1"/>
    <property type="match status" value="1"/>
</dbReference>
<feature type="transmembrane region" description="Helical" evidence="8">
    <location>
        <begin position="113"/>
        <end position="139"/>
    </location>
</feature>
<dbReference type="SMART" id="SM00179">
    <property type="entry name" value="EGF_CA"/>
    <property type="match status" value="1"/>
</dbReference>
<dbReference type="EMBL" id="SRMA01026163">
    <property type="protein sequence ID" value="TRY87069.1"/>
    <property type="molecule type" value="Genomic_DNA"/>
</dbReference>
<organism evidence="11 12">
    <name type="scientific">Danionella cerebrum</name>
    <dbReference type="NCBI Taxonomy" id="2873325"/>
    <lineage>
        <taxon>Eukaryota</taxon>
        <taxon>Metazoa</taxon>
        <taxon>Chordata</taxon>
        <taxon>Craniata</taxon>
        <taxon>Vertebrata</taxon>
        <taxon>Euteleostomi</taxon>
        <taxon>Actinopterygii</taxon>
        <taxon>Neopterygii</taxon>
        <taxon>Teleostei</taxon>
        <taxon>Ostariophysi</taxon>
        <taxon>Cypriniformes</taxon>
        <taxon>Danionidae</taxon>
        <taxon>Danioninae</taxon>
        <taxon>Danionella</taxon>
    </lineage>
</organism>
<evidence type="ECO:0000256" key="3">
    <source>
        <dbReference type="ARBA" id="ARBA00022536"/>
    </source>
</evidence>
<evidence type="ECO:0000256" key="2">
    <source>
        <dbReference type="ARBA" id="ARBA00022525"/>
    </source>
</evidence>
<dbReference type="OrthoDB" id="10066840at2759"/>
<dbReference type="PROSITE" id="PS50026">
    <property type="entry name" value="EGF_3"/>
    <property type="match status" value="1"/>
</dbReference>
<feature type="chain" id="PRO_5044617439" description="EGF-like domain-containing protein" evidence="9">
    <location>
        <begin position="24"/>
        <end position="146"/>
    </location>
</feature>
<dbReference type="Gene3D" id="2.10.25.10">
    <property type="entry name" value="Laminin"/>
    <property type="match status" value="1"/>
</dbReference>
<evidence type="ECO:0000256" key="6">
    <source>
        <dbReference type="ARBA" id="ARBA00023157"/>
    </source>
</evidence>
<dbReference type="InterPro" id="IPR001881">
    <property type="entry name" value="EGF-like_Ca-bd_dom"/>
</dbReference>
<keyword evidence="3 7" id="KW-0245">EGF-like domain</keyword>
<dbReference type="SMART" id="SM00181">
    <property type="entry name" value="EGF"/>
    <property type="match status" value="1"/>
</dbReference>
<evidence type="ECO:0000256" key="4">
    <source>
        <dbReference type="ARBA" id="ARBA00022729"/>
    </source>
</evidence>
<dbReference type="FunFam" id="2.10.25.10:FF:000028">
    <property type="entry name" value="Signal peptide, CUB domain and EGF-like domain-containing 2"/>
    <property type="match status" value="1"/>
</dbReference>
<accession>A0A553QAW7</accession>
<reference evidence="11 12" key="1">
    <citation type="journal article" date="2019" name="Sci. Data">
        <title>Hybrid genome assembly and annotation of Danionella translucida.</title>
        <authorList>
            <person name="Kadobianskyi M."/>
            <person name="Schulze L."/>
            <person name="Schuelke M."/>
            <person name="Judkewitz B."/>
        </authorList>
    </citation>
    <scope>NUCLEOTIDE SEQUENCE [LARGE SCALE GENOMIC DNA]</scope>
    <source>
        <strain evidence="11 12">Bolton</strain>
    </source>
</reference>
<keyword evidence="2" id="KW-0964">Secreted</keyword>
<keyword evidence="8" id="KW-0472">Membrane</keyword>
<dbReference type="InterPro" id="IPR000152">
    <property type="entry name" value="EGF-type_Asp/Asn_hydroxyl_site"/>
</dbReference>
<evidence type="ECO:0000256" key="5">
    <source>
        <dbReference type="ARBA" id="ARBA00022737"/>
    </source>
</evidence>
<dbReference type="InterPro" id="IPR050751">
    <property type="entry name" value="ECM_structural_protein"/>
</dbReference>